<evidence type="ECO:0000313" key="1">
    <source>
        <dbReference type="EMBL" id="NEV94499.1"/>
    </source>
</evidence>
<evidence type="ECO:0008006" key="3">
    <source>
        <dbReference type="Google" id="ProtNLM"/>
    </source>
</evidence>
<dbReference type="Proteomes" id="UP000478505">
    <property type="component" value="Unassembled WGS sequence"/>
</dbReference>
<organism evidence="1 2">
    <name type="scientific">Psychroflexus aurantiacus</name>
    <dbReference type="NCBI Taxonomy" id="2709310"/>
    <lineage>
        <taxon>Bacteria</taxon>
        <taxon>Pseudomonadati</taxon>
        <taxon>Bacteroidota</taxon>
        <taxon>Flavobacteriia</taxon>
        <taxon>Flavobacteriales</taxon>
        <taxon>Flavobacteriaceae</taxon>
        <taxon>Psychroflexus</taxon>
    </lineage>
</organism>
<dbReference type="EMBL" id="JAAIKD010000005">
    <property type="protein sequence ID" value="NEV94499.1"/>
    <property type="molecule type" value="Genomic_DNA"/>
</dbReference>
<keyword evidence="2" id="KW-1185">Reference proteome</keyword>
<dbReference type="PROSITE" id="PS51257">
    <property type="entry name" value="PROKAR_LIPOPROTEIN"/>
    <property type="match status" value="1"/>
</dbReference>
<comment type="caution">
    <text evidence="1">The sequence shown here is derived from an EMBL/GenBank/DDBJ whole genome shotgun (WGS) entry which is preliminary data.</text>
</comment>
<protein>
    <recommendedName>
        <fullName evidence="3">Lipoprotein</fullName>
    </recommendedName>
</protein>
<accession>A0A6B3R1K9</accession>
<gene>
    <name evidence="1" type="ORF">G3567_10130</name>
</gene>
<evidence type="ECO:0000313" key="2">
    <source>
        <dbReference type="Proteomes" id="UP000478505"/>
    </source>
</evidence>
<dbReference type="RefSeq" id="WP_164005216.1">
    <property type="nucleotide sequence ID" value="NZ_JAAIKD010000005.1"/>
</dbReference>
<proteinExistence type="predicted"/>
<name>A0A6B3R1K9_9FLAO</name>
<sequence length="180" mass="20988">MGKYICLFALVSLAACKDKKVPDISQNENARDNILKVVMEVKIPEDDTFQLFYFEDASQASYKVEKRISVPVTRSDNFQKVEFELPVKLIPYKFRIDVGEKGLQTPVEIKHIKLEYNTNYIEIENPVFDRFFQTNIYLEKSKNTLIRKEVDGRSDPFFVSTALLIKKMHIEFLISTKASY</sequence>
<dbReference type="AlphaFoldDB" id="A0A6B3R1K9"/>
<reference evidence="1 2" key="1">
    <citation type="submission" date="2020-02" db="EMBL/GenBank/DDBJ databases">
        <title>Flavobacteriaceae Psychroflexus bacterium YR1-1, complete genome.</title>
        <authorList>
            <person name="Li Y."/>
            <person name="Wu S."/>
        </authorList>
    </citation>
    <scope>NUCLEOTIDE SEQUENCE [LARGE SCALE GENOMIC DNA]</scope>
    <source>
        <strain evidence="1 2">YR1-1</strain>
    </source>
</reference>